<keyword evidence="1" id="KW-0812">Transmembrane</keyword>
<protein>
    <submittedName>
        <fullName evidence="2">Uncharacterized protein</fullName>
    </submittedName>
</protein>
<dbReference type="Proteomes" id="UP000324800">
    <property type="component" value="Unassembled WGS sequence"/>
</dbReference>
<dbReference type="AlphaFoldDB" id="A0A5J4UDN5"/>
<evidence type="ECO:0000313" key="3">
    <source>
        <dbReference type="Proteomes" id="UP000324800"/>
    </source>
</evidence>
<organism evidence="2 3">
    <name type="scientific">Streblomastix strix</name>
    <dbReference type="NCBI Taxonomy" id="222440"/>
    <lineage>
        <taxon>Eukaryota</taxon>
        <taxon>Metamonada</taxon>
        <taxon>Preaxostyla</taxon>
        <taxon>Oxymonadida</taxon>
        <taxon>Streblomastigidae</taxon>
        <taxon>Streblomastix</taxon>
    </lineage>
</organism>
<feature type="transmembrane region" description="Helical" evidence="1">
    <location>
        <begin position="143"/>
        <end position="165"/>
    </location>
</feature>
<dbReference type="EMBL" id="SNRW01017069">
    <property type="protein sequence ID" value="KAA6368729.1"/>
    <property type="molecule type" value="Genomic_DNA"/>
</dbReference>
<accession>A0A5J4UDN5</accession>
<evidence type="ECO:0000313" key="2">
    <source>
        <dbReference type="EMBL" id="KAA6368729.1"/>
    </source>
</evidence>
<comment type="caution">
    <text evidence="2">The sequence shown here is derived from an EMBL/GenBank/DDBJ whole genome shotgun (WGS) entry which is preliminary data.</text>
</comment>
<reference evidence="2 3" key="1">
    <citation type="submission" date="2019-03" db="EMBL/GenBank/DDBJ databases">
        <title>Single cell metagenomics reveals metabolic interactions within the superorganism composed of flagellate Streblomastix strix and complex community of Bacteroidetes bacteria on its surface.</title>
        <authorList>
            <person name="Treitli S.C."/>
            <person name="Kolisko M."/>
            <person name="Husnik F."/>
            <person name="Keeling P."/>
            <person name="Hampl V."/>
        </authorList>
    </citation>
    <scope>NUCLEOTIDE SEQUENCE [LARGE SCALE GENOMIC DNA]</scope>
    <source>
        <strain evidence="2">ST1C</strain>
    </source>
</reference>
<proteinExistence type="predicted"/>
<evidence type="ECO:0000256" key="1">
    <source>
        <dbReference type="SAM" id="Phobius"/>
    </source>
</evidence>
<keyword evidence="1" id="KW-0472">Membrane</keyword>
<gene>
    <name evidence="2" type="ORF">EZS28_035744</name>
</gene>
<feature type="non-terminal residue" evidence="2">
    <location>
        <position position="1"/>
    </location>
</feature>
<sequence length="181" mass="20009">KKEIKNGIIKGIIRETKLFPLVQQSIAIAPVQSIGQPYTFYANNTAFNGMLVGVPLNFGFIALSTIENKVYPDQQEVLGSECVIYSDIYTLLFYVVNVPHIRYSYIPQAIDEQRAFSIGSQSNLSLSIVSPLANNIQSLVPPILMILLAVIGYVSDLVLVIVQAVSNVTQRDKSTNDFLKN</sequence>
<name>A0A5J4UDN5_9EUKA</name>
<keyword evidence="1" id="KW-1133">Transmembrane helix</keyword>